<dbReference type="Pfam" id="PF00153">
    <property type="entry name" value="Mito_carr"/>
    <property type="match status" value="2"/>
</dbReference>
<gene>
    <name evidence="13" type="ORF">CYCCA115_LOCUS11896</name>
</gene>
<evidence type="ECO:0008006" key="15">
    <source>
        <dbReference type="Google" id="ProtNLM"/>
    </source>
</evidence>
<keyword evidence="5" id="KW-0677">Repeat</keyword>
<keyword evidence="6 12" id="KW-1133">Transmembrane helix</keyword>
<evidence type="ECO:0000256" key="11">
    <source>
        <dbReference type="SAM" id="MobiDB-lite"/>
    </source>
</evidence>
<evidence type="ECO:0000256" key="4">
    <source>
        <dbReference type="ARBA" id="ARBA00022692"/>
    </source>
</evidence>
<dbReference type="InterPro" id="IPR023395">
    <property type="entry name" value="MCP_dom_sf"/>
</dbReference>
<name>A0AAD2JGR5_9STRA</name>
<keyword evidence="8 9" id="KW-0472">Membrane</keyword>
<reference evidence="13" key="1">
    <citation type="submission" date="2023-08" db="EMBL/GenBank/DDBJ databases">
        <authorList>
            <person name="Audoor S."/>
            <person name="Bilcke G."/>
        </authorList>
    </citation>
    <scope>NUCLEOTIDE SEQUENCE</scope>
</reference>
<accession>A0AAD2JGR5</accession>
<keyword evidence="14" id="KW-1185">Reference proteome</keyword>
<evidence type="ECO:0000256" key="8">
    <source>
        <dbReference type="ARBA" id="ARBA00023136"/>
    </source>
</evidence>
<evidence type="ECO:0000256" key="12">
    <source>
        <dbReference type="SAM" id="Phobius"/>
    </source>
</evidence>
<comment type="similarity">
    <text evidence="2 10">Belongs to the mitochondrial carrier (TC 2.A.29) family.</text>
</comment>
<sequence length="348" mass="38258">MVFGLFDSHEDDQNNDPSQQQEDRLKLIHRRSSMQKIDEAAARSKEFLESDKTTTSPTAVRNSFIAGWTAGVTGTLAGHPLDSLKVWVQTGIRPAANPLAANANGMLNTVRRYYSGVGGPLVTVGLLQSINFAVYDTTRRFVYFHIDNPQADPHGPEARDYLNQDSYTSVGVAGFAAGSVLSLITSPILMVKTMQQTRGMKFQEALRMTRANPATGFGVHFAVETLNRSVYFCTYEYLKRYFEQQQLQDNDDAKPTASLGGRMISAAAAGINCWAWLYPADALRSRMYAQMAAGAPISTLETAKIMYAENGVRSFYRGFTVTTLRAGPVAAAILPVYDYVLDTLNTVS</sequence>
<evidence type="ECO:0000313" key="14">
    <source>
        <dbReference type="Proteomes" id="UP001295423"/>
    </source>
</evidence>
<feature type="repeat" description="Solcar" evidence="9">
    <location>
        <begin position="257"/>
        <end position="343"/>
    </location>
</feature>
<keyword evidence="7" id="KW-0496">Mitochondrion</keyword>
<dbReference type="PROSITE" id="PS50920">
    <property type="entry name" value="SOLCAR"/>
    <property type="match status" value="2"/>
</dbReference>
<dbReference type="AlphaFoldDB" id="A0AAD2JGR5"/>
<evidence type="ECO:0000256" key="1">
    <source>
        <dbReference type="ARBA" id="ARBA00004225"/>
    </source>
</evidence>
<evidence type="ECO:0000256" key="2">
    <source>
        <dbReference type="ARBA" id="ARBA00006375"/>
    </source>
</evidence>
<comment type="subcellular location">
    <subcellularLocation>
        <location evidence="1">Mitochondrion membrane</location>
        <topology evidence="1">Multi-pass membrane protein</topology>
    </subcellularLocation>
</comment>
<evidence type="ECO:0000256" key="7">
    <source>
        <dbReference type="ARBA" id="ARBA00023128"/>
    </source>
</evidence>
<proteinExistence type="inferred from homology"/>
<feature type="transmembrane region" description="Helical" evidence="12">
    <location>
        <begin position="170"/>
        <end position="191"/>
    </location>
</feature>
<evidence type="ECO:0000313" key="13">
    <source>
        <dbReference type="EMBL" id="CAJ1949041.1"/>
    </source>
</evidence>
<comment type="caution">
    <text evidence="13">The sequence shown here is derived from an EMBL/GenBank/DDBJ whole genome shotgun (WGS) entry which is preliminary data.</text>
</comment>
<evidence type="ECO:0000256" key="6">
    <source>
        <dbReference type="ARBA" id="ARBA00022989"/>
    </source>
</evidence>
<feature type="repeat" description="Solcar" evidence="9">
    <location>
        <begin position="58"/>
        <end position="141"/>
    </location>
</feature>
<dbReference type="InterPro" id="IPR018108">
    <property type="entry name" value="MCP_transmembrane"/>
</dbReference>
<dbReference type="Proteomes" id="UP001295423">
    <property type="component" value="Unassembled WGS sequence"/>
</dbReference>
<dbReference type="PANTHER" id="PTHR45624:SF10">
    <property type="entry name" value="SLC (SOLUTE CARRIER) HOMOLOG"/>
    <property type="match status" value="1"/>
</dbReference>
<evidence type="ECO:0000256" key="10">
    <source>
        <dbReference type="RuleBase" id="RU000488"/>
    </source>
</evidence>
<evidence type="ECO:0000256" key="5">
    <source>
        <dbReference type="ARBA" id="ARBA00022737"/>
    </source>
</evidence>
<feature type="region of interest" description="Disordered" evidence="11">
    <location>
        <begin position="1"/>
        <end position="22"/>
    </location>
</feature>
<evidence type="ECO:0000256" key="3">
    <source>
        <dbReference type="ARBA" id="ARBA00022448"/>
    </source>
</evidence>
<keyword evidence="4 9" id="KW-0812">Transmembrane</keyword>
<organism evidence="13 14">
    <name type="scientific">Cylindrotheca closterium</name>
    <dbReference type="NCBI Taxonomy" id="2856"/>
    <lineage>
        <taxon>Eukaryota</taxon>
        <taxon>Sar</taxon>
        <taxon>Stramenopiles</taxon>
        <taxon>Ochrophyta</taxon>
        <taxon>Bacillariophyta</taxon>
        <taxon>Bacillariophyceae</taxon>
        <taxon>Bacillariophycidae</taxon>
        <taxon>Bacillariales</taxon>
        <taxon>Bacillariaceae</taxon>
        <taxon>Cylindrotheca</taxon>
    </lineage>
</organism>
<protein>
    <recommendedName>
        <fullName evidence="15">Mitochondrial carrier protein</fullName>
    </recommendedName>
</protein>
<dbReference type="Gene3D" id="1.50.40.10">
    <property type="entry name" value="Mitochondrial carrier domain"/>
    <property type="match status" value="2"/>
</dbReference>
<dbReference type="PANTHER" id="PTHR45624">
    <property type="entry name" value="MITOCHONDRIAL BASIC AMINO ACIDS TRANSPORTER-RELATED"/>
    <property type="match status" value="1"/>
</dbReference>
<dbReference type="SUPFAM" id="SSF103506">
    <property type="entry name" value="Mitochondrial carrier"/>
    <property type="match status" value="1"/>
</dbReference>
<dbReference type="GO" id="GO:0022857">
    <property type="term" value="F:transmembrane transporter activity"/>
    <property type="evidence" value="ECO:0007669"/>
    <property type="project" value="TreeGrafter"/>
</dbReference>
<dbReference type="InterPro" id="IPR050567">
    <property type="entry name" value="Mitochondrial_Carrier"/>
</dbReference>
<dbReference type="EMBL" id="CAKOGP040001758">
    <property type="protein sequence ID" value="CAJ1949041.1"/>
    <property type="molecule type" value="Genomic_DNA"/>
</dbReference>
<evidence type="ECO:0000256" key="9">
    <source>
        <dbReference type="PROSITE-ProRule" id="PRU00282"/>
    </source>
</evidence>
<dbReference type="GO" id="GO:0031966">
    <property type="term" value="C:mitochondrial membrane"/>
    <property type="evidence" value="ECO:0007669"/>
    <property type="project" value="UniProtKB-SubCell"/>
</dbReference>
<keyword evidence="3 10" id="KW-0813">Transport</keyword>